<comment type="similarity">
    <text evidence="1 2">Belongs to the anti-sigma-factor antagonist family.</text>
</comment>
<evidence type="ECO:0000256" key="2">
    <source>
        <dbReference type="RuleBase" id="RU003749"/>
    </source>
</evidence>
<dbReference type="Proteomes" id="UP001610631">
    <property type="component" value="Unassembled WGS sequence"/>
</dbReference>
<evidence type="ECO:0000256" key="3">
    <source>
        <dbReference type="SAM" id="MobiDB-lite"/>
    </source>
</evidence>
<organism evidence="5 6">
    <name type="scientific">Streptomyces racemochromogenes</name>
    <dbReference type="NCBI Taxonomy" id="67353"/>
    <lineage>
        <taxon>Bacteria</taxon>
        <taxon>Bacillati</taxon>
        <taxon>Actinomycetota</taxon>
        <taxon>Actinomycetes</taxon>
        <taxon>Kitasatosporales</taxon>
        <taxon>Streptomycetaceae</taxon>
        <taxon>Streptomyces</taxon>
    </lineage>
</organism>
<proteinExistence type="inferred from homology"/>
<dbReference type="EMBL" id="JBBDHD010000162">
    <property type="protein sequence ID" value="MFH7599956.1"/>
    <property type="molecule type" value="Genomic_DNA"/>
</dbReference>
<sequence>MTSGKDRTGRPAARSAEPHAVHVSGEMDLGHAEQLRAMLKAALDEAPDGADIVVDLRDSSFCDSSGLNVLLATQQRARAARHRLVLAAPSHQMVRVLELTGSTGLFTLVPAPPS</sequence>
<evidence type="ECO:0000313" key="5">
    <source>
        <dbReference type="EMBL" id="MFH7599956.1"/>
    </source>
</evidence>
<feature type="domain" description="STAS" evidence="4">
    <location>
        <begin position="21"/>
        <end position="114"/>
    </location>
</feature>
<evidence type="ECO:0000313" key="6">
    <source>
        <dbReference type="Proteomes" id="UP001610631"/>
    </source>
</evidence>
<dbReference type="PROSITE" id="PS50801">
    <property type="entry name" value="STAS"/>
    <property type="match status" value="1"/>
</dbReference>
<dbReference type="SUPFAM" id="SSF52091">
    <property type="entry name" value="SpoIIaa-like"/>
    <property type="match status" value="1"/>
</dbReference>
<keyword evidence="6" id="KW-1185">Reference proteome</keyword>
<evidence type="ECO:0000256" key="1">
    <source>
        <dbReference type="ARBA" id="ARBA00009013"/>
    </source>
</evidence>
<dbReference type="Pfam" id="PF13466">
    <property type="entry name" value="STAS_2"/>
    <property type="match status" value="1"/>
</dbReference>
<dbReference type="Gene3D" id="3.30.750.24">
    <property type="entry name" value="STAS domain"/>
    <property type="match status" value="1"/>
</dbReference>
<dbReference type="InterPro" id="IPR002645">
    <property type="entry name" value="STAS_dom"/>
</dbReference>
<dbReference type="InterPro" id="IPR058548">
    <property type="entry name" value="MlaB-like_STAS"/>
</dbReference>
<dbReference type="PANTHER" id="PTHR33495:SF2">
    <property type="entry name" value="ANTI-SIGMA FACTOR ANTAGONIST TM_1081-RELATED"/>
    <property type="match status" value="1"/>
</dbReference>
<name>A0ABW7PPJ1_9ACTN</name>
<dbReference type="InterPro" id="IPR003658">
    <property type="entry name" value="Anti-sigma_ant"/>
</dbReference>
<evidence type="ECO:0000259" key="4">
    <source>
        <dbReference type="PROSITE" id="PS50801"/>
    </source>
</evidence>
<gene>
    <name evidence="5" type="ORF">WDV06_33385</name>
</gene>
<dbReference type="CDD" id="cd07043">
    <property type="entry name" value="STAS_anti-anti-sigma_factors"/>
    <property type="match status" value="1"/>
</dbReference>
<comment type="caution">
    <text evidence="5">The sequence shown here is derived from an EMBL/GenBank/DDBJ whole genome shotgun (WGS) entry which is preliminary data.</text>
</comment>
<dbReference type="NCBIfam" id="TIGR00377">
    <property type="entry name" value="ant_ant_sig"/>
    <property type="match status" value="1"/>
</dbReference>
<protein>
    <recommendedName>
        <fullName evidence="2">Anti-sigma factor antagonist</fullName>
    </recommendedName>
</protein>
<reference evidence="5 6" key="1">
    <citation type="submission" date="2024-03" db="EMBL/GenBank/DDBJ databases">
        <title>Whole genome sequencing of Streptomyces racemochromogenes, to identify antimicrobial biosynthetic gene clusters.</title>
        <authorList>
            <person name="Suryawanshi P."/>
            <person name="Krishnaraj P.U."/>
            <person name="Arun Y.P."/>
            <person name="Suryawanshi M.P."/>
            <person name="Rakshit O."/>
        </authorList>
    </citation>
    <scope>NUCLEOTIDE SEQUENCE [LARGE SCALE GENOMIC DNA]</scope>
    <source>
        <strain evidence="5 6">AUDT626</strain>
    </source>
</reference>
<dbReference type="RefSeq" id="WP_395513570.1">
    <property type="nucleotide sequence ID" value="NZ_JBBDHD010000162.1"/>
</dbReference>
<dbReference type="PANTHER" id="PTHR33495">
    <property type="entry name" value="ANTI-SIGMA FACTOR ANTAGONIST TM_1081-RELATED-RELATED"/>
    <property type="match status" value="1"/>
</dbReference>
<feature type="region of interest" description="Disordered" evidence="3">
    <location>
        <begin position="1"/>
        <end position="25"/>
    </location>
</feature>
<dbReference type="InterPro" id="IPR036513">
    <property type="entry name" value="STAS_dom_sf"/>
</dbReference>
<accession>A0ABW7PPJ1</accession>